<dbReference type="PROSITE" id="PS50125">
    <property type="entry name" value="GUANYLATE_CYCLASE_2"/>
    <property type="match status" value="1"/>
</dbReference>
<dbReference type="GO" id="GO:0006171">
    <property type="term" value="P:cAMP biosynthetic process"/>
    <property type="evidence" value="ECO:0007669"/>
    <property type="project" value="TreeGrafter"/>
</dbReference>
<dbReference type="Pfam" id="PF07721">
    <property type="entry name" value="TPR_4"/>
    <property type="match status" value="1"/>
</dbReference>
<evidence type="ECO:0000313" key="4">
    <source>
        <dbReference type="EMBL" id="NDW47455.1"/>
    </source>
</evidence>
<dbReference type="InterPro" id="IPR001054">
    <property type="entry name" value="A/G_cyclase"/>
</dbReference>
<accession>A0A6B2NZZ0</accession>
<dbReference type="PROSITE" id="PS50005">
    <property type="entry name" value="TPR"/>
    <property type="match status" value="1"/>
</dbReference>
<proteinExistence type="predicted"/>
<dbReference type="GO" id="GO:0042802">
    <property type="term" value="F:identical protein binding"/>
    <property type="evidence" value="ECO:0007669"/>
    <property type="project" value="InterPro"/>
</dbReference>
<dbReference type="SMART" id="SM00044">
    <property type="entry name" value="CYCc"/>
    <property type="match status" value="1"/>
</dbReference>
<dbReference type="Gene3D" id="1.25.40.10">
    <property type="entry name" value="Tetratricopeptide repeat domain"/>
    <property type="match status" value="1"/>
</dbReference>
<feature type="domain" description="Guanylate cyclase" evidence="3">
    <location>
        <begin position="12"/>
        <end position="126"/>
    </location>
</feature>
<dbReference type="AlphaFoldDB" id="A0A6B2NZZ0"/>
<dbReference type="SUPFAM" id="SSF55073">
    <property type="entry name" value="Nucleotide cyclase"/>
    <property type="match status" value="1"/>
</dbReference>
<dbReference type="Pfam" id="PF00211">
    <property type="entry name" value="Guanylate_cyc"/>
    <property type="match status" value="1"/>
</dbReference>
<evidence type="ECO:0000256" key="2">
    <source>
        <dbReference type="SAM" id="Phobius"/>
    </source>
</evidence>
<organism evidence="4">
    <name type="scientific">Ruegeria sp. PrR005</name>
    <dbReference type="NCBI Taxonomy" id="2706882"/>
    <lineage>
        <taxon>Bacteria</taxon>
        <taxon>Pseudomonadati</taxon>
        <taxon>Pseudomonadota</taxon>
        <taxon>Alphaproteobacteria</taxon>
        <taxon>Rhodobacterales</taxon>
        <taxon>Roseobacteraceae</taxon>
        <taxon>Ruegeria</taxon>
    </lineage>
</organism>
<dbReference type="GO" id="GO:0035556">
    <property type="term" value="P:intracellular signal transduction"/>
    <property type="evidence" value="ECO:0007669"/>
    <property type="project" value="InterPro"/>
</dbReference>
<reference evidence="4" key="1">
    <citation type="submission" date="2020-02" db="EMBL/GenBank/DDBJ databases">
        <title>Delineation of the pyrene-degrading pathway in Roseobacter clade bacteria by genomic analysis.</title>
        <authorList>
            <person name="Zhou H."/>
            <person name="Wang H."/>
        </authorList>
    </citation>
    <scope>NUCLEOTIDE SEQUENCE</scope>
    <source>
        <strain evidence="4">PrR005</strain>
    </source>
</reference>
<keyword evidence="2" id="KW-1133">Transmembrane helix</keyword>
<keyword evidence="1" id="KW-0802">TPR repeat</keyword>
<dbReference type="RefSeq" id="WP_164132460.1">
    <property type="nucleotide sequence ID" value="NZ_JAAGOX010000054.1"/>
</dbReference>
<comment type="caution">
    <text evidence="4">The sequence shown here is derived from an EMBL/GenBank/DDBJ whole genome shotgun (WGS) entry which is preliminary data.</text>
</comment>
<keyword evidence="2" id="KW-0472">Membrane</keyword>
<feature type="transmembrane region" description="Helical" evidence="2">
    <location>
        <begin position="190"/>
        <end position="211"/>
    </location>
</feature>
<gene>
    <name evidence="4" type="ORF">G0P99_21125</name>
</gene>
<feature type="repeat" description="TPR" evidence="1">
    <location>
        <begin position="454"/>
        <end position="487"/>
    </location>
</feature>
<dbReference type="PANTHER" id="PTHR43081">
    <property type="entry name" value="ADENYLATE CYCLASE, TERMINAL-DIFFERENTIATION SPECIFIC-RELATED"/>
    <property type="match status" value="1"/>
</dbReference>
<evidence type="ECO:0000259" key="3">
    <source>
        <dbReference type="PROSITE" id="PS50125"/>
    </source>
</evidence>
<name>A0A6B2NZZ0_9RHOB</name>
<dbReference type="SUPFAM" id="SSF48452">
    <property type="entry name" value="TPR-like"/>
    <property type="match status" value="1"/>
</dbReference>
<dbReference type="EMBL" id="JAAGOX010000054">
    <property type="protein sequence ID" value="NDW47455.1"/>
    <property type="molecule type" value="Genomic_DNA"/>
</dbReference>
<evidence type="ECO:0000256" key="1">
    <source>
        <dbReference type="PROSITE-ProRule" id="PRU00339"/>
    </source>
</evidence>
<dbReference type="SMART" id="SM00028">
    <property type="entry name" value="TPR"/>
    <property type="match status" value="3"/>
</dbReference>
<dbReference type="InterPro" id="IPR050697">
    <property type="entry name" value="Adenylyl/Guanylyl_Cyclase_3/4"/>
</dbReference>
<dbReference type="GO" id="GO:0004016">
    <property type="term" value="F:adenylate cyclase activity"/>
    <property type="evidence" value="ECO:0007669"/>
    <property type="project" value="UniProtKB-ARBA"/>
</dbReference>
<dbReference type="InterPro" id="IPR011717">
    <property type="entry name" value="TPR-4"/>
</dbReference>
<sequence length="622" mass="68342">MADEAVQRRLTTILAADVAGYSRLVARDEEAALRTLKSHRDILMDLIARHRGRVFGTAGDSVIAEFGSAVEAVRCAMTAQERLAEENAKLPPDHQMHLRIGINVGDVMVDGDDLLGDAVNIAARLESLAEPGGITISGSTFDQVRNRLSVGFQDLGPQKVKNIPEPVRTFRLVEATAHPRPTPRPARRTALILAGLVLVAGLALALFPPWATRSEPASINRMKLSLPDRPSVAVLPFVNLSETDDQDYFADGITEDIITDISKVSGIFVVAGSSSFSFRGKDVIISDVAEEFGVRHVLQGSVRRSGGNVRITAQLTDALRGNTIWGERYDRDISDVFAVQLDVTRQVVRAMAVTLKASEHDRLLQKYTTNIDAYDAFLRARRLVQSPGRENVEEGERLFSEAIALDPQFAGGYAGLAFNHSVKARLRFGPSPKEDARKSLEFAEKAIEIDPEFAWSYIALAGAQLSNGNHDAAVRAARRALQIQPNGYEENLFMGFQLYFAGEAAEAVRHLELARRISPHDTIRGVAFLANAYFMNGDYAKSEELRLQRITGFAVRNPNAYVWLAATQQQLGKQDEAAATVAQLLELWPDFRLSEWGLVKAFKLAENRERLYNAAAAAGVPE</sequence>
<dbReference type="Gene3D" id="3.30.70.1230">
    <property type="entry name" value="Nucleotide cyclase"/>
    <property type="match status" value="1"/>
</dbReference>
<dbReference type="InterPro" id="IPR011990">
    <property type="entry name" value="TPR-like_helical_dom_sf"/>
</dbReference>
<dbReference type="PANTHER" id="PTHR43081:SF19">
    <property type="entry name" value="PH-SENSITIVE ADENYLATE CYCLASE RV1264"/>
    <property type="match status" value="1"/>
</dbReference>
<dbReference type="InterPro" id="IPR029787">
    <property type="entry name" value="Nucleotide_cyclase"/>
</dbReference>
<dbReference type="InterPro" id="IPR019734">
    <property type="entry name" value="TPR_rpt"/>
</dbReference>
<protein>
    <submittedName>
        <fullName evidence="4">Tetratricopeptide repeat protein</fullName>
    </submittedName>
</protein>
<dbReference type="Pfam" id="PF13431">
    <property type="entry name" value="TPR_17"/>
    <property type="match status" value="1"/>
</dbReference>
<dbReference type="CDD" id="cd07302">
    <property type="entry name" value="CHD"/>
    <property type="match status" value="1"/>
</dbReference>
<keyword evidence="2" id="KW-0812">Transmembrane</keyword>
<dbReference type="Gene3D" id="3.40.50.10070">
    <property type="entry name" value="TolB, N-terminal domain"/>
    <property type="match status" value="1"/>
</dbReference>